<dbReference type="PRINTS" id="PR00344">
    <property type="entry name" value="BCTRLSENSOR"/>
</dbReference>
<keyword evidence="11 13" id="KW-0472">Membrane</keyword>
<evidence type="ECO:0000259" key="15">
    <source>
        <dbReference type="PROSITE" id="PS50110"/>
    </source>
</evidence>
<dbReference type="GO" id="GO:0005524">
    <property type="term" value="F:ATP binding"/>
    <property type="evidence" value="ECO:0007669"/>
    <property type="project" value="UniProtKB-KW"/>
</dbReference>
<feature type="transmembrane region" description="Helical" evidence="13">
    <location>
        <begin position="202"/>
        <end position="225"/>
    </location>
</feature>
<evidence type="ECO:0000256" key="8">
    <source>
        <dbReference type="ARBA" id="ARBA00022840"/>
    </source>
</evidence>
<dbReference type="InterPro" id="IPR005467">
    <property type="entry name" value="His_kinase_dom"/>
</dbReference>
<dbReference type="Gene3D" id="3.30.565.10">
    <property type="entry name" value="Histidine kinase-like ATPase, C-terminal domain"/>
    <property type="match status" value="1"/>
</dbReference>
<dbReference type="SUPFAM" id="SSF47226">
    <property type="entry name" value="Histidine-containing phosphotransfer domain, HPT domain"/>
    <property type="match status" value="1"/>
</dbReference>
<dbReference type="FunFam" id="3.30.565.10:FF:000010">
    <property type="entry name" value="Sensor histidine kinase RcsC"/>
    <property type="match status" value="1"/>
</dbReference>
<dbReference type="SMART" id="SM00387">
    <property type="entry name" value="HATPase_c"/>
    <property type="match status" value="1"/>
</dbReference>
<evidence type="ECO:0000256" key="12">
    <source>
        <dbReference type="PROSITE-ProRule" id="PRU00169"/>
    </source>
</evidence>
<dbReference type="InterPro" id="IPR036890">
    <property type="entry name" value="HATPase_C_sf"/>
</dbReference>
<reference evidence="16 17" key="1">
    <citation type="submission" date="2020-07" db="EMBL/GenBank/DDBJ databases">
        <authorList>
            <person name="Feng X."/>
        </authorList>
    </citation>
    <scope>NUCLEOTIDE SEQUENCE [LARGE SCALE GENOMIC DNA]</scope>
    <source>
        <strain evidence="16 17">JCM23202</strain>
    </source>
</reference>
<keyword evidence="6 13" id="KW-0812">Transmembrane</keyword>
<dbReference type="EMBL" id="JACHVC010000005">
    <property type="protein sequence ID" value="MBC2604878.1"/>
    <property type="molecule type" value="Genomic_DNA"/>
</dbReference>
<dbReference type="InterPro" id="IPR001789">
    <property type="entry name" value="Sig_transdc_resp-reg_receiver"/>
</dbReference>
<dbReference type="InterPro" id="IPR004358">
    <property type="entry name" value="Sig_transdc_His_kin-like_C"/>
</dbReference>
<sequence length="982" mass="109765">MFSVDPNSPELIPNWIFEQDFLVFLSFFGWVLVGLLALSKPLSDHGAVRMPWLWIGFYAFSQAFSDFLRTLSFSDEFFRSFSLEVGFEMLGYGLLVETAIRYAKKDEDRYFFPYSALGGLFLGLSIEIGDLLYTLIVSGIVAAGAVFWACRCFVIAAREENRRELYVIVVGLALVFPTWLLAPGRVWVVFPEGTVAFEDFPYYGFDLLLLRIVAAWTILAGFWYYRLQRRIEDVVPSIGAQLKLWGHRVLPVALALVAGGSFLVTTWNGERMKERMEQDYLSRAQTAVVPIDVSENIDFSKLGDYGLRLRGVLSRQLVAIKSVGPDILSTYFWSGTETGVRASAFESEQSATPFLKAGGFDVSELESYQEGKAFLAGPFALGGKSLLHLSAPILDRETGEVVYWLGIDISGAYWFKNVSLSRLQTIIIAGLIMSLVIFFLYYQIEHESEADLVLAKERAEAGDRAKSEFLAVISHEIRTPLQSVLGYSDLLKGTRLDEKQRACLDTIQSEGKILLRIVQDILDFSNLRKANFQLEYGPVRLRHLIEETFRTIKPMADRKGLLANLEIAPDVPELIHADGVRLRQVLLNLFGNSVKYTEEGEVLLRALVDDSEGGKALPLKFEIVDTGVGIAEADRLRLFEPFIQLAHSSRFPREGAGLGLAIVNRIVELMGGRIDVESEVGEGSCFTASFDFEFLESQVESDREVVEQQFPLRPNVPMAKLYPIKVLVVDDNPMVRRLMLQYLDAIGYEADELDGGKAAAEVGLNYDLIIMDLRMPEVDGPTAASMIREKGGDPVRPWIVAVSASLQEDEVKRASEAGINDFLGKPFHAPDLLEKIEDIPWIEEKRVDVVPEEEKEAEPEHTPLFIGPADVEPEIPAPAKPAVPTSVFGGIDSYPKEAVQAAIAEVYSKYEAMAQNAAAKEWFMVKEDAHYLANTAMALGIDQLYLDSKDLEAAALDEDELKALRCLRELRLNFEAWESDED</sequence>
<dbReference type="SUPFAM" id="SSF47384">
    <property type="entry name" value="Homodimeric domain of signal transducing histidine kinase"/>
    <property type="match status" value="1"/>
</dbReference>
<dbReference type="CDD" id="cd00082">
    <property type="entry name" value="HisKA"/>
    <property type="match status" value="1"/>
</dbReference>
<evidence type="ECO:0000313" key="16">
    <source>
        <dbReference type="EMBL" id="MBC2604878.1"/>
    </source>
</evidence>
<keyword evidence="10" id="KW-0902">Two-component regulatory system</keyword>
<evidence type="ECO:0000256" key="1">
    <source>
        <dbReference type="ARBA" id="ARBA00000085"/>
    </source>
</evidence>
<evidence type="ECO:0000256" key="4">
    <source>
        <dbReference type="ARBA" id="ARBA00022475"/>
    </source>
</evidence>
<dbReference type="PANTHER" id="PTHR45339">
    <property type="entry name" value="HYBRID SIGNAL TRANSDUCTION HISTIDINE KINASE J"/>
    <property type="match status" value="1"/>
</dbReference>
<dbReference type="CDD" id="cd17546">
    <property type="entry name" value="REC_hyHK_CKI1_RcsC-like"/>
    <property type="match status" value="1"/>
</dbReference>
<keyword evidence="7" id="KW-0547">Nucleotide-binding</keyword>
<dbReference type="GO" id="GO:0000155">
    <property type="term" value="F:phosphorelay sensor kinase activity"/>
    <property type="evidence" value="ECO:0007669"/>
    <property type="project" value="InterPro"/>
</dbReference>
<dbReference type="SMART" id="SM00448">
    <property type="entry name" value="REC"/>
    <property type="match status" value="1"/>
</dbReference>
<feature type="transmembrane region" description="Helical" evidence="13">
    <location>
        <begin position="132"/>
        <end position="153"/>
    </location>
</feature>
<keyword evidence="8" id="KW-0067">ATP-binding</keyword>
<organism evidence="16 17">
    <name type="scientific">Pelagicoccus albus</name>
    <dbReference type="NCBI Taxonomy" id="415222"/>
    <lineage>
        <taxon>Bacteria</taxon>
        <taxon>Pseudomonadati</taxon>
        <taxon>Verrucomicrobiota</taxon>
        <taxon>Opitutia</taxon>
        <taxon>Puniceicoccales</taxon>
        <taxon>Pelagicoccaceae</taxon>
        <taxon>Pelagicoccus</taxon>
    </lineage>
</organism>
<evidence type="ECO:0000313" key="17">
    <source>
        <dbReference type="Proteomes" id="UP000526501"/>
    </source>
</evidence>
<dbReference type="RefSeq" id="WP_185658771.1">
    <property type="nucleotide sequence ID" value="NZ_CAWPOO010000005.1"/>
</dbReference>
<evidence type="ECO:0000256" key="7">
    <source>
        <dbReference type="ARBA" id="ARBA00022741"/>
    </source>
</evidence>
<evidence type="ECO:0000259" key="14">
    <source>
        <dbReference type="PROSITE" id="PS50109"/>
    </source>
</evidence>
<feature type="transmembrane region" description="Helical" evidence="13">
    <location>
        <begin position="110"/>
        <end position="126"/>
    </location>
</feature>
<feature type="transmembrane region" description="Helical" evidence="13">
    <location>
        <begin position="20"/>
        <end position="39"/>
    </location>
</feature>
<dbReference type="Pfam" id="PF00512">
    <property type="entry name" value="HisKA"/>
    <property type="match status" value="1"/>
</dbReference>
<evidence type="ECO:0000256" key="9">
    <source>
        <dbReference type="ARBA" id="ARBA00022989"/>
    </source>
</evidence>
<gene>
    <name evidence="16" type="ORF">H5P27_02370</name>
</gene>
<feature type="domain" description="Histidine kinase" evidence="14">
    <location>
        <begin position="472"/>
        <end position="694"/>
    </location>
</feature>
<keyword evidence="9 13" id="KW-1133">Transmembrane helix</keyword>
<dbReference type="Gene3D" id="1.10.287.130">
    <property type="match status" value="1"/>
</dbReference>
<comment type="subcellular location">
    <subcellularLocation>
        <location evidence="2">Cell membrane</location>
        <topology evidence="2">Multi-pass membrane protein</topology>
    </subcellularLocation>
</comment>
<dbReference type="PROSITE" id="PS50110">
    <property type="entry name" value="RESPONSE_REGULATORY"/>
    <property type="match status" value="1"/>
</dbReference>
<evidence type="ECO:0000256" key="11">
    <source>
        <dbReference type="ARBA" id="ARBA00023136"/>
    </source>
</evidence>
<evidence type="ECO:0000256" key="10">
    <source>
        <dbReference type="ARBA" id="ARBA00023012"/>
    </source>
</evidence>
<evidence type="ECO:0000256" key="13">
    <source>
        <dbReference type="SAM" id="Phobius"/>
    </source>
</evidence>
<dbReference type="InterPro" id="IPR036097">
    <property type="entry name" value="HisK_dim/P_sf"/>
</dbReference>
<keyword evidence="17" id="KW-1185">Reference proteome</keyword>
<dbReference type="PROSITE" id="PS50109">
    <property type="entry name" value="HIS_KIN"/>
    <property type="match status" value="1"/>
</dbReference>
<dbReference type="Gene3D" id="3.40.50.2300">
    <property type="match status" value="1"/>
</dbReference>
<dbReference type="InterPro" id="IPR036641">
    <property type="entry name" value="HPT_dom_sf"/>
</dbReference>
<dbReference type="EC" id="2.7.13.3" evidence="3"/>
<proteinExistence type="predicted"/>
<dbReference type="SMART" id="SM00388">
    <property type="entry name" value="HisKA"/>
    <property type="match status" value="1"/>
</dbReference>
<feature type="modified residue" description="4-aspartylphosphate" evidence="12">
    <location>
        <position position="772"/>
    </location>
</feature>
<protein>
    <recommendedName>
        <fullName evidence="3">histidine kinase</fullName>
        <ecNumber evidence="3">2.7.13.3</ecNumber>
    </recommendedName>
</protein>
<dbReference type="SUPFAM" id="SSF55874">
    <property type="entry name" value="ATPase domain of HSP90 chaperone/DNA topoisomerase II/histidine kinase"/>
    <property type="match status" value="1"/>
</dbReference>
<dbReference type="AlphaFoldDB" id="A0A7X1E793"/>
<dbReference type="InterPro" id="IPR003661">
    <property type="entry name" value="HisK_dim/P_dom"/>
</dbReference>
<dbReference type="GO" id="GO:0005886">
    <property type="term" value="C:plasma membrane"/>
    <property type="evidence" value="ECO:0007669"/>
    <property type="project" value="UniProtKB-SubCell"/>
</dbReference>
<comment type="caution">
    <text evidence="16">The sequence shown here is derived from an EMBL/GenBank/DDBJ whole genome shotgun (WGS) entry which is preliminary data.</text>
</comment>
<dbReference type="InterPro" id="IPR003594">
    <property type="entry name" value="HATPase_dom"/>
</dbReference>
<name>A0A7X1E793_9BACT</name>
<dbReference type="PANTHER" id="PTHR45339:SF1">
    <property type="entry name" value="HYBRID SIGNAL TRANSDUCTION HISTIDINE KINASE J"/>
    <property type="match status" value="1"/>
</dbReference>
<evidence type="ECO:0000256" key="2">
    <source>
        <dbReference type="ARBA" id="ARBA00004651"/>
    </source>
</evidence>
<evidence type="ECO:0000256" key="6">
    <source>
        <dbReference type="ARBA" id="ARBA00022692"/>
    </source>
</evidence>
<dbReference type="CDD" id="cd16922">
    <property type="entry name" value="HATPase_EvgS-ArcB-TorS-like"/>
    <property type="match status" value="1"/>
</dbReference>
<dbReference type="InterPro" id="IPR011006">
    <property type="entry name" value="CheY-like_superfamily"/>
</dbReference>
<comment type="catalytic activity">
    <reaction evidence="1">
        <text>ATP + protein L-histidine = ADP + protein N-phospho-L-histidine.</text>
        <dbReference type="EC" id="2.7.13.3"/>
    </reaction>
</comment>
<evidence type="ECO:0000256" key="3">
    <source>
        <dbReference type="ARBA" id="ARBA00012438"/>
    </source>
</evidence>
<feature type="transmembrane region" description="Helical" evidence="13">
    <location>
        <begin position="165"/>
        <end position="182"/>
    </location>
</feature>
<dbReference type="Proteomes" id="UP000526501">
    <property type="component" value="Unassembled WGS sequence"/>
</dbReference>
<dbReference type="SUPFAM" id="SSF52172">
    <property type="entry name" value="CheY-like"/>
    <property type="match status" value="1"/>
</dbReference>
<feature type="domain" description="Response regulatory" evidence="15">
    <location>
        <begin position="725"/>
        <end position="840"/>
    </location>
</feature>
<keyword evidence="5 12" id="KW-0597">Phosphoprotein</keyword>
<accession>A0A7X1E793</accession>
<keyword evidence="4" id="KW-1003">Cell membrane</keyword>
<evidence type="ECO:0000256" key="5">
    <source>
        <dbReference type="ARBA" id="ARBA00022553"/>
    </source>
</evidence>
<dbReference type="Pfam" id="PF02518">
    <property type="entry name" value="HATPase_c"/>
    <property type="match status" value="1"/>
</dbReference>
<dbReference type="Pfam" id="PF00072">
    <property type="entry name" value="Response_reg"/>
    <property type="match status" value="1"/>
</dbReference>